<protein>
    <submittedName>
        <fullName evidence="1">Uncharacterized protein</fullName>
    </submittedName>
</protein>
<dbReference type="EMBL" id="BMAU01021177">
    <property type="protein sequence ID" value="GFX94416.1"/>
    <property type="molecule type" value="Genomic_DNA"/>
</dbReference>
<proteinExistence type="predicted"/>
<evidence type="ECO:0000313" key="1">
    <source>
        <dbReference type="EMBL" id="GFX94416.1"/>
    </source>
</evidence>
<dbReference type="Proteomes" id="UP000887159">
    <property type="component" value="Unassembled WGS sequence"/>
</dbReference>
<reference evidence="1" key="1">
    <citation type="submission" date="2020-08" db="EMBL/GenBank/DDBJ databases">
        <title>Multicomponent nature underlies the extraordinary mechanical properties of spider dragline silk.</title>
        <authorList>
            <person name="Kono N."/>
            <person name="Nakamura H."/>
            <person name="Mori M."/>
            <person name="Yoshida Y."/>
            <person name="Ohtoshi R."/>
            <person name="Malay A.D."/>
            <person name="Moran D.A.P."/>
            <person name="Tomita M."/>
            <person name="Numata K."/>
            <person name="Arakawa K."/>
        </authorList>
    </citation>
    <scope>NUCLEOTIDE SEQUENCE</scope>
</reference>
<sequence length="174" mass="19623">MSLDPSSMSLDLSSMSLDRSSMSLDPLVKTILGRPMFHLTCQEFHLGMSPVSIESRPERQRWTGWLCGILGFKRESRPYMQRGGIKTGEKGHDSYKKSRVPFGPEMQLLDKKTFSDSSVRSPTVTCAESPRAYADSPRARHFGPYGVDRCIRLAHVVRIWTPRTPAASHGTLYF</sequence>
<name>A0A8X6RMW8_TRICX</name>
<comment type="caution">
    <text evidence="1">The sequence shown here is derived from an EMBL/GenBank/DDBJ whole genome shotgun (WGS) entry which is preliminary data.</text>
</comment>
<organism evidence="1 2">
    <name type="scientific">Trichonephila clavipes</name>
    <name type="common">Golden silk orbweaver</name>
    <name type="synonym">Nephila clavipes</name>
    <dbReference type="NCBI Taxonomy" id="2585209"/>
    <lineage>
        <taxon>Eukaryota</taxon>
        <taxon>Metazoa</taxon>
        <taxon>Ecdysozoa</taxon>
        <taxon>Arthropoda</taxon>
        <taxon>Chelicerata</taxon>
        <taxon>Arachnida</taxon>
        <taxon>Araneae</taxon>
        <taxon>Araneomorphae</taxon>
        <taxon>Entelegynae</taxon>
        <taxon>Araneoidea</taxon>
        <taxon>Nephilidae</taxon>
        <taxon>Trichonephila</taxon>
    </lineage>
</organism>
<evidence type="ECO:0000313" key="2">
    <source>
        <dbReference type="Proteomes" id="UP000887159"/>
    </source>
</evidence>
<keyword evidence="2" id="KW-1185">Reference proteome</keyword>
<gene>
    <name evidence="1" type="ORF">TNCV_4294601</name>
</gene>
<accession>A0A8X6RMW8</accession>
<dbReference type="AlphaFoldDB" id="A0A8X6RMW8"/>